<gene>
    <name evidence="1" type="ORF">HA052_05110</name>
</gene>
<reference evidence="1 2" key="1">
    <citation type="submission" date="2020-03" db="EMBL/GenBank/DDBJ databases">
        <title>Draft genome sequence of environmentally isolated cultures.</title>
        <authorList>
            <person name="Wilson H.S."/>
            <person name="De Leon M.E."/>
        </authorList>
    </citation>
    <scope>NUCLEOTIDE SEQUENCE [LARGE SCALE GENOMIC DNA]</scope>
    <source>
        <strain evidence="1 2">HSC-31F16</strain>
    </source>
</reference>
<evidence type="ECO:0000313" key="2">
    <source>
        <dbReference type="Proteomes" id="UP001515641"/>
    </source>
</evidence>
<keyword evidence="2" id="KW-1185">Reference proteome</keyword>
<dbReference type="RefSeq" id="WP_166451081.1">
    <property type="nucleotide sequence ID" value="NZ_JAAOMA010000004.1"/>
</dbReference>
<accession>A0ABX0L5D8</accession>
<comment type="caution">
    <text evidence="1">The sequence shown here is derived from an EMBL/GenBank/DDBJ whole genome shotgun (WGS) entry which is preliminary data.</text>
</comment>
<protein>
    <submittedName>
        <fullName evidence="1">Uncharacterized protein</fullName>
    </submittedName>
</protein>
<organism evidence="1 2">
    <name type="scientific">Chromobacterium fluminis</name>
    <dbReference type="NCBI Taxonomy" id="3044269"/>
    <lineage>
        <taxon>Bacteria</taxon>
        <taxon>Pseudomonadati</taxon>
        <taxon>Pseudomonadota</taxon>
        <taxon>Betaproteobacteria</taxon>
        <taxon>Neisseriales</taxon>
        <taxon>Chromobacteriaceae</taxon>
        <taxon>Chromobacterium</taxon>
    </lineage>
</organism>
<dbReference type="Proteomes" id="UP001515641">
    <property type="component" value="Unassembled WGS sequence"/>
</dbReference>
<evidence type="ECO:0000313" key="1">
    <source>
        <dbReference type="EMBL" id="NHR04571.1"/>
    </source>
</evidence>
<dbReference type="EMBL" id="JAAOMA010000004">
    <property type="protein sequence ID" value="NHR04571.1"/>
    <property type="molecule type" value="Genomic_DNA"/>
</dbReference>
<proteinExistence type="predicted"/>
<name>A0ABX0L5D8_9NEIS</name>
<sequence>MLKWIIGISFLVLLVSSVIRNNHEGNLQAARTQEQGVLLVQMEAINNPMVSQLVNEWRTAFPVPDEGKLTELKVLFQRVKANPAEAAKFTKEAKQKELDKVNALATSPLTGDAKAQGPGL</sequence>